<sequence>MVYLFYGSDTDKARARARGVIDVMKKKRPEAEFFRVTTSSWDTATVEQFIEGQGLFERKFIVFFDGVLEQVEVKEWLAQRAQEFSKSENAFVFLERSADATTLKKFEKSAQEIKKFETEKSPRFAKGEFNTFALADALGTKDKKRLWSLLAEAFMRGVTPEEVGGVLFWQVKAMLAASGGGAADSGLKLFVHSKSFRYATGFKHNELVALSRNLISIYHDSHRGLRDFSSALERLALSL</sequence>
<protein>
    <recommendedName>
        <fullName evidence="3">DNA polymerase III delta N-terminal domain-containing protein</fullName>
    </recommendedName>
</protein>
<dbReference type="EMBL" id="MFLY01000028">
    <property type="protein sequence ID" value="OGG72857.1"/>
    <property type="molecule type" value="Genomic_DNA"/>
</dbReference>
<accession>A0A1F6EGW5</accession>
<reference evidence="1 2" key="1">
    <citation type="journal article" date="2016" name="Nat. Commun.">
        <title>Thousands of microbial genomes shed light on interconnected biogeochemical processes in an aquifer system.</title>
        <authorList>
            <person name="Anantharaman K."/>
            <person name="Brown C.T."/>
            <person name="Hug L.A."/>
            <person name="Sharon I."/>
            <person name="Castelle C.J."/>
            <person name="Probst A.J."/>
            <person name="Thomas B.C."/>
            <person name="Singh A."/>
            <person name="Wilkins M.J."/>
            <person name="Karaoz U."/>
            <person name="Brodie E.L."/>
            <person name="Williams K.H."/>
            <person name="Hubbard S.S."/>
            <person name="Banfield J.F."/>
        </authorList>
    </citation>
    <scope>NUCLEOTIDE SEQUENCE [LARGE SCALE GENOMIC DNA]</scope>
</reference>
<comment type="caution">
    <text evidence="1">The sequence shown here is derived from an EMBL/GenBank/DDBJ whole genome shotgun (WGS) entry which is preliminary data.</text>
</comment>
<evidence type="ECO:0000313" key="1">
    <source>
        <dbReference type="EMBL" id="OGG72857.1"/>
    </source>
</evidence>
<dbReference type="AlphaFoldDB" id="A0A1F6EGW5"/>
<dbReference type="Proteomes" id="UP000177306">
    <property type="component" value="Unassembled WGS sequence"/>
</dbReference>
<dbReference type="Gene3D" id="1.20.272.10">
    <property type="match status" value="1"/>
</dbReference>
<evidence type="ECO:0008006" key="3">
    <source>
        <dbReference type="Google" id="ProtNLM"/>
    </source>
</evidence>
<proteinExistence type="predicted"/>
<evidence type="ECO:0000313" key="2">
    <source>
        <dbReference type="Proteomes" id="UP000177306"/>
    </source>
</evidence>
<gene>
    <name evidence="1" type="ORF">A3A38_01285</name>
</gene>
<name>A0A1F6EGW5_9BACT</name>
<organism evidence="1 2">
    <name type="scientific">Candidatus Kaiserbacteria bacterium RIFCSPLOWO2_01_FULL_53_17</name>
    <dbReference type="NCBI Taxonomy" id="1798511"/>
    <lineage>
        <taxon>Bacteria</taxon>
        <taxon>Candidatus Kaiseribacteriota</taxon>
    </lineage>
</organism>